<dbReference type="Pfam" id="PF02194">
    <property type="entry name" value="PXA"/>
    <property type="match status" value="1"/>
</dbReference>
<dbReference type="GO" id="GO:0035091">
    <property type="term" value="F:phosphatidylinositol binding"/>
    <property type="evidence" value="ECO:0007669"/>
    <property type="project" value="InterPro"/>
</dbReference>
<evidence type="ECO:0000256" key="3">
    <source>
        <dbReference type="ARBA" id="ARBA00022723"/>
    </source>
</evidence>
<dbReference type="Gene3D" id="3.10.200.10">
    <property type="entry name" value="Alpha carbonic anhydrase"/>
    <property type="match status" value="1"/>
</dbReference>
<comment type="caution">
    <text evidence="8">The sequence shown here is derived from an EMBL/GenBank/DDBJ whole genome shotgun (WGS) entry which is preliminary data.</text>
</comment>
<evidence type="ECO:0000256" key="2">
    <source>
        <dbReference type="ARBA" id="ARBA00012925"/>
    </source>
</evidence>
<dbReference type="Pfam" id="PF00194">
    <property type="entry name" value="Carb_anhydrase"/>
    <property type="match status" value="1"/>
</dbReference>
<sequence length="820" mass="95953">MGYVNGLTIFGVLIDEDDSVSENEKWTKNLHYINKQNAVGTNISFNLRHLFPNKTNDKYPYFTYIGSLTTAPFTEHIQWVVFKDTIKLKKNQSRTPNRFVRSSKIKKDAEKMFHKGCNKNENNFINSCSFCERSIKLSDNFFLNHKNNTESTQIVCKHSHKFKERIKFKIKPITVPIKINQVIVEDHTHLFLKWINLNFFNIPISTIRVYVVHKEDSIKQDNLFKLKNPHQAIRSRNEELEYLRKVALILINHCTQYEIINCELTIIFLRDLLSKGILLQAMDELAKPKNIFVFMFSLYDTWDEKSPNISVCHTKFLSNFIRNSKNSIDIAPIFEDTMLLLSFKSYMRSEGSVNFVNLLLEINKYMKNNKINAPFDKEKYNKLIRKYANEISSLNLPDSHQVKSNIAIEPLLSRKFPKFKQYNFEFLNYDSTEGSSSSDDFVVKIVDLYGDNIDISNWIATIYHIKSTKNVVENINYAAFNYVYIIRITKDKNAVSYINRHLGEFYTLCKMLDILYGKNVSKLIKKKSMMFKDELIYLTEKIGELKKFLMTIVPMFENSKILHLFLSNDKMYFNENGNLMNSFIIFVYNYSNLEIRNLNNKLSFRKQDYVTSLLYSYRKYVKIIGDEKKCITSFDESEKKFDEILKTTLYKNNMASSKILKKKVQMMGSSTNVFVRGPNANYTNNFINILYLVSTFSKFGIKCLNLIKLLFHGAIECYGQYYIEKYVKPQLINSLPSGIIQIQDAIFSDDNERRPKRDIIVNKDEKIDNIAESIINDLPCFTGLFVNYNDVKKTLKEAIYLFENALLNKQLANVSDLPQG</sequence>
<protein>
    <recommendedName>
        <fullName evidence="2">carbonic anhydrase</fullName>
        <ecNumber evidence="2">4.2.1.1</ecNumber>
    </recommendedName>
</protein>
<reference evidence="8 9" key="1">
    <citation type="submission" date="2016-04" db="EMBL/GenBank/DDBJ databases">
        <title>The genome of Intoshia linei affirms orthonectids as highly simplified spiralians.</title>
        <authorList>
            <person name="Mikhailov K.V."/>
            <person name="Slusarev G.S."/>
            <person name="Nikitin M.A."/>
            <person name="Logacheva M.D."/>
            <person name="Penin A."/>
            <person name="Aleoshin V."/>
            <person name="Panchin Y.V."/>
        </authorList>
    </citation>
    <scope>NUCLEOTIDE SEQUENCE [LARGE SCALE GENOMIC DNA]</scope>
    <source>
        <strain evidence="8">Intl2013</strain>
        <tissue evidence="8">Whole animal</tissue>
    </source>
</reference>
<evidence type="ECO:0000256" key="1">
    <source>
        <dbReference type="ARBA" id="ARBA00010718"/>
    </source>
</evidence>
<dbReference type="SUPFAM" id="SSF64268">
    <property type="entry name" value="PX domain"/>
    <property type="match status" value="1"/>
</dbReference>
<dbReference type="PANTHER" id="PTHR18952:SF265">
    <property type="entry name" value="CARBONIC ANHYDRASE"/>
    <property type="match status" value="1"/>
</dbReference>
<keyword evidence="9" id="KW-1185">Reference proteome</keyword>
<dbReference type="GO" id="GO:0008270">
    <property type="term" value="F:zinc ion binding"/>
    <property type="evidence" value="ECO:0007669"/>
    <property type="project" value="InterPro"/>
</dbReference>
<evidence type="ECO:0000259" key="7">
    <source>
        <dbReference type="PROSITE" id="PS51144"/>
    </source>
</evidence>
<dbReference type="PROSITE" id="PS51144">
    <property type="entry name" value="ALPHA_CA_2"/>
    <property type="match status" value="1"/>
</dbReference>
<dbReference type="Proteomes" id="UP000078046">
    <property type="component" value="Unassembled WGS sequence"/>
</dbReference>
<evidence type="ECO:0000313" key="8">
    <source>
        <dbReference type="EMBL" id="OAF67413.1"/>
    </source>
</evidence>
<dbReference type="InterPro" id="IPR003114">
    <property type="entry name" value="Phox_assoc"/>
</dbReference>
<keyword evidence="4" id="KW-0862">Zinc</keyword>
<evidence type="ECO:0000313" key="9">
    <source>
        <dbReference type="Proteomes" id="UP000078046"/>
    </source>
</evidence>
<feature type="domain" description="Alpha-carbonic anhydrase" evidence="7">
    <location>
        <begin position="1"/>
        <end position="129"/>
    </location>
</feature>
<accession>A0A177B199</accession>
<comment type="similarity">
    <text evidence="1">Belongs to the alpha-carbonic anhydrase family.</text>
</comment>
<dbReference type="EC" id="4.2.1.1" evidence="2"/>
<dbReference type="Gene3D" id="3.30.1520.10">
    <property type="entry name" value="Phox-like domain"/>
    <property type="match status" value="1"/>
</dbReference>
<dbReference type="EMBL" id="LWCA01000666">
    <property type="protein sequence ID" value="OAF67413.1"/>
    <property type="molecule type" value="Genomic_DNA"/>
</dbReference>
<gene>
    <name evidence="8" type="ORF">A3Q56_04863</name>
</gene>
<keyword evidence="3" id="KW-0479">Metal-binding</keyword>
<dbReference type="AlphaFoldDB" id="A0A177B199"/>
<dbReference type="InterPro" id="IPR023561">
    <property type="entry name" value="Carbonic_anhydrase_a-class"/>
</dbReference>
<dbReference type="InterPro" id="IPR036871">
    <property type="entry name" value="PX_dom_sf"/>
</dbReference>
<dbReference type="OrthoDB" id="429145at2759"/>
<comment type="catalytic activity">
    <reaction evidence="6">
        <text>hydrogencarbonate + H(+) = CO2 + H2O</text>
        <dbReference type="Rhea" id="RHEA:10748"/>
        <dbReference type="ChEBI" id="CHEBI:15377"/>
        <dbReference type="ChEBI" id="CHEBI:15378"/>
        <dbReference type="ChEBI" id="CHEBI:16526"/>
        <dbReference type="ChEBI" id="CHEBI:17544"/>
        <dbReference type="EC" id="4.2.1.1"/>
    </reaction>
</comment>
<evidence type="ECO:0000256" key="4">
    <source>
        <dbReference type="ARBA" id="ARBA00022833"/>
    </source>
</evidence>
<dbReference type="InterPro" id="IPR036398">
    <property type="entry name" value="CA_dom_sf"/>
</dbReference>
<evidence type="ECO:0000256" key="5">
    <source>
        <dbReference type="ARBA" id="ARBA00023239"/>
    </source>
</evidence>
<dbReference type="GO" id="GO:0004089">
    <property type="term" value="F:carbonate dehydratase activity"/>
    <property type="evidence" value="ECO:0007669"/>
    <property type="project" value="UniProtKB-EC"/>
</dbReference>
<proteinExistence type="inferred from homology"/>
<evidence type="ECO:0000256" key="6">
    <source>
        <dbReference type="ARBA" id="ARBA00048348"/>
    </source>
</evidence>
<name>A0A177B199_9BILA</name>
<dbReference type="PANTHER" id="PTHR18952">
    <property type="entry name" value="CARBONIC ANHYDRASE"/>
    <property type="match status" value="1"/>
</dbReference>
<dbReference type="InterPro" id="IPR001148">
    <property type="entry name" value="CA_dom"/>
</dbReference>
<dbReference type="SUPFAM" id="SSF51069">
    <property type="entry name" value="Carbonic anhydrase"/>
    <property type="match status" value="1"/>
</dbReference>
<organism evidence="8 9">
    <name type="scientific">Intoshia linei</name>
    <dbReference type="NCBI Taxonomy" id="1819745"/>
    <lineage>
        <taxon>Eukaryota</taxon>
        <taxon>Metazoa</taxon>
        <taxon>Spiralia</taxon>
        <taxon>Lophotrochozoa</taxon>
        <taxon>Mesozoa</taxon>
        <taxon>Orthonectida</taxon>
        <taxon>Rhopaluridae</taxon>
        <taxon>Intoshia</taxon>
    </lineage>
</organism>
<keyword evidence="5" id="KW-0456">Lyase</keyword>